<protein>
    <submittedName>
        <fullName evidence="2">Uncharacterized protein</fullName>
    </submittedName>
</protein>
<evidence type="ECO:0000313" key="3">
    <source>
        <dbReference type="Proteomes" id="UP000076502"/>
    </source>
</evidence>
<proteinExistence type="predicted"/>
<accession>A0A154PJW7</accession>
<dbReference type="Proteomes" id="UP000076502">
    <property type="component" value="Unassembled WGS sequence"/>
</dbReference>
<feature type="region of interest" description="Disordered" evidence="1">
    <location>
        <begin position="27"/>
        <end position="49"/>
    </location>
</feature>
<reference evidence="2 3" key="1">
    <citation type="submission" date="2015-07" db="EMBL/GenBank/DDBJ databases">
        <title>The genome of Dufourea novaeangliae.</title>
        <authorList>
            <person name="Pan H."/>
            <person name="Kapheim K."/>
        </authorList>
    </citation>
    <scope>NUCLEOTIDE SEQUENCE [LARGE SCALE GENOMIC DNA]</scope>
    <source>
        <strain evidence="2">0120121106</strain>
        <tissue evidence="2">Whole body</tissue>
    </source>
</reference>
<evidence type="ECO:0000313" key="2">
    <source>
        <dbReference type="EMBL" id="KZC12125.1"/>
    </source>
</evidence>
<evidence type="ECO:0000256" key="1">
    <source>
        <dbReference type="SAM" id="MobiDB-lite"/>
    </source>
</evidence>
<feature type="compositionally biased region" description="Basic and acidic residues" evidence="1">
    <location>
        <begin position="40"/>
        <end position="49"/>
    </location>
</feature>
<dbReference type="EMBL" id="KQ434938">
    <property type="protein sequence ID" value="KZC12125.1"/>
    <property type="molecule type" value="Genomic_DNA"/>
</dbReference>
<organism evidence="2 3">
    <name type="scientific">Dufourea novaeangliae</name>
    <name type="common">Sweat bee</name>
    <dbReference type="NCBI Taxonomy" id="178035"/>
    <lineage>
        <taxon>Eukaryota</taxon>
        <taxon>Metazoa</taxon>
        <taxon>Ecdysozoa</taxon>
        <taxon>Arthropoda</taxon>
        <taxon>Hexapoda</taxon>
        <taxon>Insecta</taxon>
        <taxon>Pterygota</taxon>
        <taxon>Neoptera</taxon>
        <taxon>Endopterygota</taxon>
        <taxon>Hymenoptera</taxon>
        <taxon>Apocrita</taxon>
        <taxon>Aculeata</taxon>
        <taxon>Apoidea</taxon>
        <taxon>Anthophila</taxon>
        <taxon>Halictidae</taxon>
        <taxon>Rophitinae</taxon>
        <taxon>Dufourea</taxon>
    </lineage>
</organism>
<keyword evidence="3" id="KW-1185">Reference proteome</keyword>
<name>A0A154PJW7_DUFNO</name>
<dbReference type="AlphaFoldDB" id="A0A154PJW7"/>
<gene>
    <name evidence="2" type="ORF">WN55_03206</name>
</gene>
<sequence>MALSVGAHFFLVSDTRCRLGEVLSNDDRKRRPGPWVQEDTGERGEVEQRNKEENIVHDWYEQIRSGVFPNVTFDAGKGAACNEAELAAVTIKEAGERSPELKSEYNLRKLAARYVTSKASKRSRHFAKQYSQLYSANTTRQKTGIGLRSIVNHEPAARCRELGSAGVVAKISSNISIAVHGREPRT</sequence>